<keyword evidence="3" id="KW-1185">Reference proteome</keyword>
<reference evidence="4" key="1">
    <citation type="submission" date="2017-02" db="UniProtKB">
        <authorList>
            <consortium name="WormBaseParasite"/>
        </authorList>
    </citation>
    <scope>IDENTIFICATION</scope>
</reference>
<dbReference type="OrthoDB" id="10273930at2759"/>
<evidence type="ECO:0000313" key="3">
    <source>
        <dbReference type="Proteomes" id="UP000268014"/>
    </source>
</evidence>
<name>A0A0N4WWA0_HAEPC</name>
<feature type="region of interest" description="Disordered" evidence="1">
    <location>
        <begin position="35"/>
        <end position="114"/>
    </location>
</feature>
<protein>
    <submittedName>
        <fullName evidence="4">Transposase</fullName>
    </submittedName>
</protein>
<feature type="compositionally biased region" description="Basic and acidic residues" evidence="1">
    <location>
        <begin position="45"/>
        <end position="72"/>
    </location>
</feature>
<organism evidence="4">
    <name type="scientific">Haemonchus placei</name>
    <name type="common">Barber's pole worm</name>
    <dbReference type="NCBI Taxonomy" id="6290"/>
    <lineage>
        <taxon>Eukaryota</taxon>
        <taxon>Metazoa</taxon>
        <taxon>Ecdysozoa</taxon>
        <taxon>Nematoda</taxon>
        <taxon>Chromadorea</taxon>
        <taxon>Rhabditida</taxon>
        <taxon>Rhabditina</taxon>
        <taxon>Rhabditomorpha</taxon>
        <taxon>Strongyloidea</taxon>
        <taxon>Trichostrongylidae</taxon>
        <taxon>Haemonchus</taxon>
    </lineage>
</organism>
<evidence type="ECO:0000313" key="2">
    <source>
        <dbReference type="EMBL" id="VDO58552.1"/>
    </source>
</evidence>
<reference evidence="2 3" key="2">
    <citation type="submission" date="2018-11" db="EMBL/GenBank/DDBJ databases">
        <authorList>
            <consortium name="Pathogen Informatics"/>
        </authorList>
    </citation>
    <scope>NUCLEOTIDE SEQUENCE [LARGE SCALE GENOMIC DNA]</scope>
    <source>
        <strain evidence="2 3">MHpl1</strain>
    </source>
</reference>
<evidence type="ECO:0000256" key="1">
    <source>
        <dbReference type="SAM" id="MobiDB-lite"/>
    </source>
</evidence>
<dbReference type="AlphaFoldDB" id="A0A0N4WWA0"/>
<gene>
    <name evidence="2" type="ORF">HPLM_LOCUS16011</name>
</gene>
<dbReference type="WBParaSite" id="HPLM_0001601901-mRNA-1">
    <property type="protein sequence ID" value="HPLM_0001601901-mRNA-1"/>
    <property type="gene ID" value="HPLM_0001601901"/>
</dbReference>
<feature type="compositionally biased region" description="Basic and acidic residues" evidence="1">
    <location>
        <begin position="100"/>
        <end position="114"/>
    </location>
</feature>
<proteinExistence type="predicted"/>
<evidence type="ECO:0000313" key="4">
    <source>
        <dbReference type="WBParaSite" id="HPLM_0001601901-mRNA-1"/>
    </source>
</evidence>
<sequence>MASVDGRLTTTKGLLSSYYAIVLVNRVWEEPKAIGDQGGMAKEGGVWRRAERTSHRTMGRSEAKRVRDERLKAAVRRQMSQRAADQLLVTRRSTRGFNHAPDRGHQHRPDPPGP</sequence>
<dbReference type="Proteomes" id="UP000268014">
    <property type="component" value="Unassembled WGS sequence"/>
</dbReference>
<accession>A0A0N4WWA0</accession>
<dbReference type="EMBL" id="UZAF01019227">
    <property type="protein sequence ID" value="VDO58552.1"/>
    <property type="molecule type" value="Genomic_DNA"/>
</dbReference>